<name>A0A9K3P2F9_HELAN</name>
<gene>
    <name evidence="1" type="ORF">HanXRQr2_Chr01g0024391</name>
</gene>
<protein>
    <submittedName>
        <fullName evidence="1">Uncharacterized protein</fullName>
    </submittedName>
</protein>
<reference evidence="1" key="2">
    <citation type="submission" date="2020-06" db="EMBL/GenBank/DDBJ databases">
        <title>Helianthus annuus Genome sequencing and assembly Release 2.</title>
        <authorList>
            <person name="Gouzy J."/>
            <person name="Langlade N."/>
            <person name="Munos S."/>
        </authorList>
    </citation>
    <scope>NUCLEOTIDE SEQUENCE</scope>
    <source>
        <tissue evidence="1">Leaves</tissue>
    </source>
</reference>
<dbReference type="Gramene" id="mRNA:HanXRQr2_Chr01g0024391">
    <property type="protein sequence ID" value="CDS:HanXRQr2_Chr01g0024391.1"/>
    <property type="gene ID" value="HanXRQr2_Chr01g0024391"/>
</dbReference>
<sequence length="50" mass="5452">MLLGLELNMLLGLELITEGCPLGLAHLLGLSGYQFEVGSLYNTWGSYHLT</sequence>
<keyword evidence="2" id="KW-1185">Reference proteome</keyword>
<dbReference type="EMBL" id="MNCJ02000316">
    <property type="protein sequence ID" value="KAF5822262.1"/>
    <property type="molecule type" value="Genomic_DNA"/>
</dbReference>
<organism evidence="1 2">
    <name type="scientific">Helianthus annuus</name>
    <name type="common">Common sunflower</name>
    <dbReference type="NCBI Taxonomy" id="4232"/>
    <lineage>
        <taxon>Eukaryota</taxon>
        <taxon>Viridiplantae</taxon>
        <taxon>Streptophyta</taxon>
        <taxon>Embryophyta</taxon>
        <taxon>Tracheophyta</taxon>
        <taxon>Spermatophyta</taxon>
        <taxon>Magnoliopsida</taxon>
        <taxon>eudicotyledons</taxon>
        <taxon>Gunneridae</taxon>
        <taxon>Pentapetalae</taxon>
        <taxon>asterids</taxon>
        <taxon>campanulids</taxon>
        <taxon>Asterales</taxon>
        <taxon>Asteraceae</taxon>
        <taxon>Asteroideae</taxon>
        <taxon>Heliantheae alliance</taxon>
        <taxon>Heliantheae</taxon>
        <taxon>Helianthus</taxon>
    </lineage>
</organism>
<comment type="caution">
    <text evidence="1">The sequence shown here is derived from an EMBL/GenBank/DDBJ whole genome shotgun (WGS) entry which is preliminary data.</text>
</comment>
<dbReference type="Proteomes" id="UP000215914">
    <property type="component" value="Unassembled WGS sequence"/>
</dbReference>
<reference evidence="1" key="1">
    <citation type="journal article" date="2017" name="Nature">
        <title>The sunflower genome provides insights into oil metabolism, flowering and Asterid evolution.</title>
        <authorList>
            <person name="Badouin H."/>
            <person name="Gouzy J."/>
            <person name="Grassa C.J."/>
            <person name="Murat F."/>
            <person name="Staton S.E."/>
            <person name="Cottret L."/>
            <person name="Lelandais-Briere C."/>
            <person name="Owens G.L."/>
            <person name="Carrere S."/>
            <person name="Mayjonade B."/>
            <person name="Legrand L."/>
            <person name="Gill N."/>
            <person name="Kane N.C."/>
            <person name="Bowers J.E."/>
            <person name="Hubner S."/>
            <person name="Bellec A."/>
            <person name="Berard A."/>
            <person name="Berges H."/>
            <person name="Blanchet N."/>
            <person name="Boniface M.C."/>
            <person name="Brunel D."/>
            <person name="Catrice O."/>
            <person name="Chaidir N."/>
            <person name="Claudel C."/>
            <person name="Donnadieu C."/>
            <person name="Faraut T."/>
            <person name="Fievet G."/>
            <person name="Helmstetter N."/>
            <person name="King M."/>
            <person name="Knapp S.J."/>
            <person name="Lai Z."/>
            <person name="Le Paslier M.C."/>
            <person name="Lippi Y."/>
            <person name="Lorenzon L."/>
            <person name="Mandel J.R."/>
            <person name="Marage G."/>
            <person name="Marchand G."/>
            <person name="Marquand E."/>
            <person name="Bret-Mestries E."/>
            <person name="Morien E."/>
            <person name="Nambeesan S."/>
            <person name="Nguyen T."/>
            <person name="Pegot-Espagnet P."/>
            <person name="Pouilly N."/>
            <person name="Raftis F."/>
            <person name="Sallet E."/>
            <person name="Schiex T."/>
            <person name="Thomas J."/>
            <person name="Vandecasteele C."/>
            <person name="Vares D."/>
            <person name="Vear F."/>
            <person name="Vautrin S."/>
            <person name="Crespi M."/>
            <person name="Mangin B."/>
            <person name="Burke J.M."/>
            <person name="Salse J."/>
            <person name="Munos S."/>
            <person name="Vincourt P."/>
            <person name="Rieseberg L.H."/>
            <person name="Langlade N.B."/>
        </authorList>
    </citation>
    <scope>NUCLEOTIDE SEQUENCE</scope>
    <source>
        <tissue evidence="1">Leaves</tissue>
    </source>
</reference>
<evidence type="ECO:0000313" key="2">
    <source>
        <dbReference type="Proteomes" id="UP000215914"/>
    </source>
</evidence>
<evidence type="ECO:0000313" key="1">
    <source>
        <dbReference type="EMBL" id="KAF5822262.1"/>
    </source>
</evidence>
<dbReference type="AlphaFoldDB" id="A0A9K3P2F9"/>
<proteinExistence type="predicted"/>
<accession>A0A9K3P2F9</accession>